<evidence type="ECO:0000313" key="3">
    <source>
        <dbReference type="Proteomes" id="UP000010866"/>
    </source>
</evidence>
<gene>
    <name evidence="2" type="ordered locus">Metho_0778</name>
</gene>
<evidence type="ECO:0000259" key="1">
    <source>
        <dbReference type="Pfam" id="PF00149"/>
    </source>
</evidence>
<dbReference type="EMBL" id="CP003362">
    <property type="protein sequence ID" value="AGB49027.1"/>
    <property type="molecule type" value="Genomic_DNA"/>
</dbReference>
<proteinExistence type="predicted"/>
<reference evidence="3" key="1">
    <citation type="submission" date="2012-02" db="EMBL/GenBank/DDBJ databases">
        <title>Complete sequence of chromosome of Methanomethylovorans hollandica DSM 15978.</title>
        <authorList>
            <person name="Lucas S."/>
            <person name="Copeland A."/>
            <person name="Lapidus A."/>
            <person name="Glavina del Rio T."/>
            <person name="Dalin E."/>
            <person name="Tice H."/>
            <person name="Bruce D."/>
            <person name="Goodwin L."/>
            <person name="Pitluck S."/>
            <person name="Peters L."/>
            <person name="Mikhailova N."/>
            <person name="Held B."/>
            <person name="Kyrpides N."/>
            <person name="Mavromatis K."/>
            <person name="Ivanova N."/>
            <person name="Brettin T."/>
            <person name="Detter J.C."/>
            <person name="Han C."/>
            <person name="Larimer F."/>
            <person name="Land M."/>
            <person name="Hauser L."/>
            <person name="Markowitz V."/>
            <person name="Cheng J.-F."/>
            <person name="Hugenholtz P."/>
            <person name="Woyke T."/>
            <person name="Wu D."/>
            <person name="Spring S."/>
            <person name="Schroeder M."/>
            <person name="Brambilla E."/>
            <person name="Klenk H.-P."/>
            <person name="Eisen J.A."/>
        </authorList>
    </citation>
    <scope>NUCLEOTIDE SEQUENCE [LARGE SCALE GENOMIC DNA]</scope>
    <source>
        <strain evidence="3">DSM 15978 / NBRC 107637 / DMS1</strain>
    </source>
</reference>
<sequence length="277" mass="31034">MTIDIKPIFNEPTLVVENEVSSLVIADIHLGIEWDLYASGFSIPSRMQKGLDRILGYIGSVDPDRIILLGDVKHNVPQISWQERDELPYFLSTLAEHTHVDILPGNHDAGIEFLLPEGKDVQLHSSRGAVIDGVGYFHGHTWPAPELLEAEYIITAHNHPTIRFTDPLGHAVVEPAWVRTRLKKEALQAHYSSMDLSEGWKDPRVFIVPSFNELCGGVAFNESLEDDLLGPIFSSGGVELDNAEIYLLDGTKLGLLKHVRKLNGPKKERKRKEKGRR</sequence>
<dbReference type="STRING" id="867904.Metho_0778"/>
<organism evidence="2 3">
    <name type="scientific">Methanomethylovorans hollandica (strain DSM 15978 / NBRC 107637 / DMS1)</name>
    <dbReference type="NCBI Taxonomy" id="867904"/>
    <lineage>
        <taxon>Archaea</taxon>
        <taxon>Methanobacteriati</taxon>
        <taxon>Methanobacteriota</taxon>
        <taxon>Stenosarchaea group</taxon>
        <taxon>Methanomicrobia</taxon>
        <taxon>Methanosarcinales</taxon>
        <taxon>Methanosarcinaceae</taxon>
        <taxon>Methanomethylovorans</taxon>
    </lineage>
</organism>
<name>L0KUB8_METHD</name>
<evidence type="ECO:0000313" key="2">
    <source>
        <dbReference type="EMBL" id="AGB49027.1"/>
    </source>
</evidence>
<dbReference type="Gene3D" id="3.60.21.10">
    <property type="match status" value="1"/>
</dbReference>
<keyword evidence="3" id="KW-1185">Reference proteome</keyword>
<dbReference type="InterPro" id="IPR029052">
    <property type="entry name" value="Metallo-depent_PP-like"/>
</dbReference>
<dbReference type="Pfam" id="PF00149">
    <property type="entry name" value="Metallophos"/>
    <property type="match status" value="1"/>
</dbReference>
<dbReference type="InterPro" id="IPR004843">
    <property type="entry name" value="Calcineurin-like_PHP"/>
</dbReference>
<dbReference type="RefSeq" id="WP_015324194.1">
    <property type="nucleotide sequence ID" value="NC_019977.1"/>
</dbReference>
<accession>L0KUB8</accession>
<dbReference type="HOGENOM" id="CLU_075478_0_0_2"/>
<dbReference type="PANTHER" id="PTHR39323">
    <property type="entry name" value="BLR1149 PROTEIN"/>
    <property type="match status" value="1"/>
</dbReference>
<dbReference type="GeneID" id="14408071"/>
<dbReference type="CDD" id="cd07391">
    <property type="entry name" value="MPP_PF1019"/>
    <property type="match status" value="1"/>
</dbReference>
<dbReference type="KEGG" id="mhz:Metho_0778"/>
<feature type="domain" description="Calcineurin-like phosphoesterase" evidence="1">
    <location>
        <begin position="23"/>
        <end position="129"/>
    </location>
</feature>
<dbReference type="PIRSF" id="PIRSF000887">
    <property type="entry name" value="Pesterase_MJ0037"/>
    <property type="match status" value="1"/>
</dbReference>
<dbReference type="InterPro" id="IPR024173">
    <property type="entry name" value="Pesterase_MJ0037-like"/>
</dbReference>
<dbReference type="Proteomes" id="UP000010866">
    <property type="component" value="Chromosome"/>
</dbReference>
<protein>
    <submittedName>
        <fullName evidence="2">Putative phosphoesterase, ICC</fullName>
    </submittedName>
</protein>
<dbReference type="OrthoDB" id="10013at2157"/>
<dbReference type="PANTHER" id="PTHR39323:SF1">
    <property type="entry name" value="BLR1149 PROTEIN"/>
    <property type="match status" value="1"/>
</dbReference>
<dbReference type="SUPFAM" id="SSF56300">
    <property type="entry name" value="Metallo-dependent phosphatases"/>
    <property type="match status" value="1"/>
</dbReference>
<dbReference type="AlphaFoldDB" id="L0KUB8"/>